<name>A0A6J5MJK0_9CAUD</name>
<sequence>MDTDKFRQMQEMSAKLQQSANEFAPQLKLLQAKAEEIKLLAEKFKQHDLTNIEIDGNKCSVSHSDNGVVVITFDAPNNANIFHHKLITNK</sequence>
<reference evidence="1" key="1">
    <citation type="submission" date="2020-04" db="EMBL/GenBank/DDBJ databases">
        <authorList>
            <person name="Chiriac C."/>
            <person name="Salcher M."/>
            <person name="Ghai R."/>
            <person name="Kavagutti S V."/>
        </authorList>
    </citation>
    <scope>NUCLEOTIDE SEQUENCE</scope>
</reference>
<protein>
    <submittedName>
        <fullName evidence="1">Uncharacterized protein</fullName>
    </submittedName>
</protein>
<dbReference type="EMBL" id="LR796478">
    <property type="protein sequence ID" value="CAB4147335.1"/>
    <property type="molecule type" value="Genomic_DNA"/>
</dbReference>
<gene>
    <name evidence="1" type="ORF">UFOVP518_23</name>
</gene>
<accession>A0A6J5MJK0</accession>
<organism evidence="1">
    <name type="scientific">uncultured Caudovirales phage</name>
    <dbReference type="NCBI Taxonomy" id="2100421"/>
    <lineage>
        <taxon>Viruses</taxon>
        <taxon>Duplodnaviria</taxon>
        <taxon>Heunggongvirae</taxon>
        <taxon>Uroviricota</taxon>
        <taxon>Caudoviricetes</taxon>
        <taxon>Peduoviridae</taxon>
        <taxon>Maltschvirus</taxon>
        <taxon>Maltschvirus maltsch</taxon>
    </lineage>
</organism>
<proteinExistence type="predicted"/>
<evidence type="ECO:0000313" key="1">
    <source>
        <dbReference type="EMBL" id="CAB4147335.1"/>
    </source>
</evidence>